<dbReference type="Pfam" id="PF24681">
    <property type="entry name" value="Kelch_KLHDC2_KLHL20_DRC7"/>
    <property type="match status" value="1"/>
</dbReference>
<proteinExistence type="predicted"/>
<reference evidence="4" key="3">
    <citation type="submission" date="2019-09" db="EMBL/GenBank/DDBJ databases">
        <title>Co-occurence of chitin degradation, pigmentation and bioactivity in marine Pseudoalteromonas.</title>
        <authorList>
            <person name="Sonnenschein E.C."/>
            <person name="Bech P.K."/>
        </authorList>
    </citation>
    <scope>NUCLEOTIDE SEQUENCE</scope>
    <source>
        <strain evidence="4">S2231</strain>
        <strain evidence="5">S2233</strain>
    </source>
</reference>
<dbReference type="Gene3D" id="2.120.10.80">
    <property type="entry name" value="Kelch-type beta propeller"/>
    <property type="match status" value="2"/>
</dbReference>
<evidence type="ECO:0000313" key="6">
    <source>
        <dbReference type="Proteomes" id="UP000307706"/>
    </source>
</evidence>
<dbReference type="RefSeq" id="WP_138598598.1">
    <property type="nucleotide sequence ID" value="NZ_PNCK01000109.1"/>
</dbReference>
<evidence type="ECO:0000256" key="1">
    <source>
        <dbReference type="ARBA" id="ARBA00022441"/>
    </source>
</evidence>
<dbReference type="EMBL" id="PNCL01000104">
    <property type="protein sequence ID" value="TMP55164.1"/>
    <property type="molecule type" value="Genomic_DNA"/>
</dbReference>
<comment type="caution">
    <text evidence="4">The sequence shown here is derived from an EMBL/GenBank/DDBJ whole genome shotgun (WGS) entry which is preliminary data.</text>
</comment>
<dbReference type="InterPro" id="IPR015915">
    <property type="entry name" value="Kelch-typ_b-propeller"/>
</dbReference>
<evidence type="ECO:0000313" key="5">
    <source>
        <dbReference type="Proteomes" id="UP000305730"/>
    </source>
</evidence>
<keyword evidence="1" id="KW-0880">Kelch repeat</keyword>
<dbReference type="OrthoDB" id="9769308at2"/>
<evidence type="ECO:0000313" key="3">
    <source>
        <dbReference type="EMBL" id="TMP38824.1"/>
    </source>
</evidence>
<dbReference type="SUPFAM" id="SSF50965">
    <property type="entry name" value="Galactose oxidase, central domain"/>
    <property type="match status" value="1"/>
</dbReference>
<keyword evidence="5" id="KW-1185">Reference proteome</keyword>
<dbReference type="Proteomes" id="UP000307706">
    <property type="component" value="Unassembled WGS sequence"/>
</dbReference>
<accession>A0A5S3XK65</accession>
<dbReference type="AlphaFoldDB" id="A0A5S3XK65"/>
<dbReference type="EMBL" id="PNCK01000109">
    <property type="protein sequence ID" value="TMP38824.1"/>
    <property type="molecule type" value="Genomic_DNA"/>
</dbReference>
<reference evidence="4 6" key="1">
    <citation type="submission" date="2017-12" db="EMBL/GenBank/DDBJ databases">
        <authorList>
            <person name="Paulsen S."/>
            <person name="Gram L.K."/>
        </authorList>
    </citation>
    <scope>NUCLEOTIDE SEQUENCE [LARGE SCALE GENOMIC DNA]</scope>
    <source>
        <strain evidence="4 6">S2231</strain>
        <strain evidence="3">S2233</strain>
    </source>
</reference>
<gene>
    <name evidence="4" type="ORF">CWB96_17775</name>
    <name evidence="3" type="ORF">CWB97_21460</name>
</gene>
<dbReference type="SMART" id="SM00612">
    <property type="entry name" value="Kelch"/>
    <property type="match status" value="5"/>
</dbReference>
<reference evidence="6" key="2">
    <citation type="submission" date="2019-06" db="EMBL/GenBank/DDBJ databases">
        <title>Co-occurence of chitin degradation, pigmentation and bioactivity in marine Pseudoalteromonas.</title>
        <authorList>
            <person name="Sonnenschein E.C."/>
            <person name="Bech P.K."/>
        </authorList>
    </citation>
    <scope>NUCLEOTIDE SEQUENCE [LARGE SCALE GENOMIC DNA]</scope>
    <source>
        <strain evidence="6">S2231</strain>
        <strain evidence="3">S2233</strain>
    </source>
</reference>
<evidence type="ECO:0000313" key="4">
    <source>
        <dbReference type="EMBL" id="TMP55164.1"/>
    </source>
</evidence>
<dbReference type="InterPro" id="IPR006652">
    <property type="entry name" value="Kelch_1"/>
</dbReference>
<name>A0A5S3XK65_9GAMM</name>
<evidence type="ECO:0008006" key="7">
    <source>
        <dbReference type="Google" id="ProtNLM"/>
    </source>
</evidence>
<dbReference type="PANTHER" id="PTHR45632:SF3">
    <property type="entry name" value="KELCH-LIKE PROTEIN 32"/>
    <property type="match status" value="1"/>
</dbReference>
<evidence type="ECO:0000256" key="2">
    <source>
        <dbReference type="ARBA" id="ARBA00022737"/>
    </source>
</evidence>
<dbReference type="Proteomes" id="UP000305730">
    <property type="component" value="Unassembled WGS sequence"/>
</dbReference>
<organism evidence="4 6">
    <name type="scientific">Pseudoalteromonas citrea</name>
    <dbReference type="NCBI Taxonomy" id="43655"/>
    <lineage>
        <taxon>Bacteria</taxon>
        <taxon>Pseudomonadati</taxon>
        <taxon>Pseudomonadota</taxon>
        <taxon>Gammaproteobacteria</taxon>
        <taxon>Alteromonadales</taxon>
        <taxon>Pseudoalteromonadaceae</taxon>
        <taxon>Pseudoalteromonas</taxon>
    </lineage>
</organism>
<protein>
    <recommendedName>
        <fullName evidence="7">Galactose oxidase</fullName>
    </recommendedName>
</protein>
<dbReference type="InterPro" id="IPR011043">
    <property type="entry name" value="Gal_Oxase/kelch_b-propeller"/>
</dbReference>
<keyword evidence="2" id="KW-0677">Repeat</keyword>
<dbReference type="PANTHER" id="PTHR45632">
    <property type="entry name" value="LD33804P"/>
    <property type="match status" value="1"/>
</dbReference>
<sequence>MKKVGQYFKAFKYLFGSYLFLSVVTVQAKSIEYKWSTGHAMPTAMQEIYPAVFNGKIYVGGGFIAGGEGTFFGLSPSRRVFIFNPDHSAWNETAKLPEARHHLGLVSNTQYLYGIGGFSDKKGKVWQIQDSVYRLAEKEDRWLSGPELPLPLASSVYASVNNNIHIIGGKTRNDIIGKNVDTDKHYILKENEQWVEMASATIKRNSAASAVIGDRIYVIGGRTSGPNFKNLSFAEFYDVERNSWTQISPLPVALAGLSATALNGKVFVFGGEAFSETGKWQSGKAYNQVWVYSPDKNSWDKVSDMPTPRHGHGSITLDGKVYVIGGAEKVGPQQTLASTIILTEKRD</sequence>